<feature type="compositionally biased region" description="Basic and acidic residues" evidence="5">
    <location>
        <begin position="224"/>
        <end position="241"/>
    </location>
</feature>
<feature type="region of interest" description="Disordered" evidence="5">
    <location>
        <begin position="210"/>
        <end position="241"/>
    </location>
</feature>
<reference evidence="9" key="1">
    <citation type="submission" date="2016-10" db="EMBL/GenBank/DDBJ databases">
        <authorList>
            <person name="Varghese N."/>
            <person name="Submissions S."/>
        </authorList>
    </citation>
    <scope>NUCLEOTIDE SEQUENCE [LARGE SCALE GENOMIC DNA]</scope>
    <source>
        <strain evidence="9">KCTC 32247</strain>
    </source>
</reference>
<dbReference type="PROSITE" id="PS01068">
    <property type="entry name" value="OMPA_1"/>
    <property type="match status" value="1"/>
</dbReference>
<dbReference type="Pfam" id="PF00691">
    <property type="entry name" value="OmpA"/>
    <property type="match status" value="1"/>
</dbReference>
<dbReference type="CDD" id="cd07185">
    <property type="entry name" value="OmpA_C-like"/>
    <property type="match status" value="1"/>
</dbReference>
<dbReference type="GO" id="GO:0005509">
    <property type="term" value="F:calcium ion binding"/>
    <property type="evidence" value="ECO:0007669"/>
    <property type="project" value="InterPro"/>
</dbReference>
<evidence type="ECO:0000256" key="4">
    <source>
        <dbReference type="PROSITE-ProRule" id="PRU00473"/>
    </source>
</evidence>
<keyword evidence="9" id="KW-1185">Reference proteome</keyword>
<gene>
    <name evidence="8" type="ORF">SAMN05216221_2278</name>
</gene>
<dbReference type="STRING" id="1392877.SAMN05216221_2278"/>
<dbReference type="PROSITE" id="PS51123">
    <property type="entry name" value="OMPA_2"/>
    <property type="match status" value="1"/>
</dbReference>
<dbReference type="GO" id="GO:0009279">
    <property type="term" value="C:cell outer membrane"/>
    <property type="evidence" value="ECO:0007669"/>
    <property type="project" value="UniProtKB-SubCell"/>
</dbReference>
<dbReference type="SUPFAM" id="SSF103088">
    <property type="entry name" value="OmpA-like"/>
    <property type="match status" value="1"/>
</dbReference>
<protein>
    <submittedName>
        <fullName evidence="8">Outer membrane protein OmpA</fullName>
    </submittedName>
</protein>
<dbReference type="AlphaFoldDB" id="A0A1H1TXJ1"/>
<evidence type="ECO:0000256" key="3">
    <source>
        <dbReference type="ARBA" id="ARBA00023237"/>
    </source>
</evidence>
<evidence type="ECO:0000313" key="9">
    <source>
        <dbReference type="Proteomes" id="UP000243359"/>
    </source>
</evidence>
<proteinExistence type="predicted"/>
<name>A0A1H1TXJ1_9PSED</name>
<dbReference type="InterPro" id="IPR006690">
    <property type="entry name" value="OMPA-like_CS"/>
</dbReference>
<keyword evidence="6" id="KW-0732">Signal</keyword>
<sequence length="241" mass="24743">MGNSFSKAALPLLLVSSFLAGCASTSSTGDAPLNQKNWPWCSLIGGLVGGGVGATESSTAAAGGAAAGAVIGGLLCYAQDGDEDGDGVFDRRDRCQGTPAGTPVQHNGCPIKQYAEPAPAPEPPKDEVIVLSDLGEVLFAFDSAKLTPAAMDTLDTVVDKLKGADVVAIKVDGHTDSTGTDAYNQGLSQRRAASVVDYLISKGVPADKLSSEGFGESKPVADNGTREGRAQNRRVEIYVDR</sequence>
<dbReference type="PROSITE" id="PS51257">
    <property type="entry name" value="PROKAR_LIPOPROTEIN"/>
    <property type="match status" value="1"/>
</dbReference>
<dbReference type="EMBL" id="LT629751">
    <property type="protein sequence ID" value="SDS64349.1"/>
    <property type="molecule type" value="Genomic_DNA"/>
</dbReference>
<evidence type="ECO:0000259" key="7">
    <source>
        <dbReference type="PROSITE" id="PS51123"/>
    </source>
</evidence>
<dbReference type="PRINTS" id="PR01021">
    <property type="entry name" value="OMPADOMAIN"/>
</dbReference>
<dbReference type="InterPro" id="IPR050330">
    <property type="entry name" value="Bact_OuterMem_StrucFunc"/>
</dbReference>
<organism evidence="8 9">
    <name type="scientific">Pseudomonas oryzae</name>
    <dbReference type="NCBI Taxonomy" id="1392877"/>
    <lineage>
        <taxon>Bacteria</taxon>
        <taxon>Pseudomonadati</taxon>
        <taxon>Pseudomonadota</taxon>
        <taxon>Gammaproteobacteria</taxon>
        <taxon>Pseudomonadales</taxon>
        <taxon>Pseudomonadaceae</taxon>
        <taxon>Pseudomonas</taxon>
    </lineage>
</organism>
<keyword evidence="3" id="KW-0998">Cell outer membrane</keyword>
<comment type="subcellular location">
    <subcellularLocation>
        <location evidence="1">Cell outer membrane</location>
    </subcellularLocation>
</comment>
<evidence type="ECO:0000256" key="2">
    <source>
        <dbReference type="ARBA" id="ARBA00023136"/>
    </source>
</evidence>
<accession>A0A1H1TXJ1</accession>
<dbReference type="Proteomes" id="UP000243359">
    <property type="component" value="Chromosome I"/>
</dbReference>
<dbReference type="InterPro" id="IPR028974">
    <property type="entry name" value="TSP_type-3_rpt"/>
</dbReference>
<evidence type="ECO:0000256" key="1">
    <source>
        <dbReference type="ARBA" id="ARBA00004442"/>
    </source>
</evidence>
<dbReference type="PRINTS" id="PR01023">
    <property type="entry name" value="NAFLGMOTY"/>
</dbReference>
<keyword evidence="2 4" id="KW-0472">Membrane</keyword>
<dbReference type="OrthoDB" id="1149075at2"/>
<dbReference type="RefSeq" id="WP_090349048.1">
    <property type="nucleotide sequence ID" value="NZ_LT629751.1"/>
</dbReference>
<dbReference type="PANTHER" id="PTHR30329">
    <property type="entry name" value="STATOR ELEMENT OF FLAGELLAR MOTOR COMPLEX"/>
    <property type="match status" value="1"/>
</dbReference>
<dbReference type="InterPro" id="IPR006665">
    <property type="entry name" value="OmpA-like"/>
</dbReference>
<evidence type="ECO:0000256" key="6">
    <source>
        <dbReference type="SAM" id="SignalP"/>
    </source>
</evidence>
<feature type="domain" description="OmpA-like" evidence="7">
    <location>
        <begin position="125"/>
        <end position="241"/>
    </location>
</feature>
<evidence type="ECO:0000313" key="8">
    <source>
        <dbReference type="EMBL" id="SDS64349.1"/>
    </source>
</evidence>
<dbReference type="PANTHER" id="PTHR30329:SF21">
    <property type="entry name" value="LIPOPROTEIN YIAD-RELATED"/>
    <property type="match status" value="1"/>
</dbReference>
<feature type="chain" id="PRO_5009261635" evidence="6">
    <location>
        <begin position="23"/>
        <end position="241"/>
    </location>
</feature>
<evidence type="ECO:0000256" key="5">
    <source>
        <dbReference type="SAM" id="MobiDB-lite"/>
    </source>
</evidence>
<dbReference type="Gene3D" id="3.30.1330.60">
    <property type="entry name" value="OmpA-like domain"/>
    <property type="match status" value="1"/>
</dbReference>
<dbReference type="SUPFAM" id="SSF103647">
    <property type="entry name" value="TSP type-3 repeat"/>
    <property type="match status" value="1"/>
</dbReference>
<dbReference type="InterPro" id="IPR006664">
    <property type="entry name" value="OMP_bac"/>
</dbReference>
<feature type="signal peptide" evidence="6">
    <location>
        <begin position="1"/>
        <end position="22"/>
    </location>
</feature>
<dbReference type="InterPro" id="IPR036737">
    <property type="entry name" value="OmpA-like_sf"/>
</dbReference>